<proteinExistence type="inferred from homology"/>
<dbReference type="SUPFAM" id="SSF53474">
    <property type="entry name" value="alpha/beta-Hydrolases"/>
    <property type="match status" value="1"/>
</dbReference>
<organism evidence="7 8">
    <name type="scientific">Culex pipiens pipiens</name>
    <name type="common">Northern house mosquito</name>
    <dbReference type="NCBI Taxonomy" id="38569"/>
    <lineage>
        <taxon>Eukaryota</taxon>
        <taxon>Metazoa</taxon>
        <taxon>Ecdysozoa</taxon>
        <taxon>Arthropoda</taxon>
        <taxon>Hexapoda</taxon>
        <taxon>Insecta</taxon>
        <taxon>Pterygota</taxon>
        <taxon>Neoptera</taxon>
        <taxon>Endopterygota</taxon>
        <taxon>Diptera</taxon>
        <taxon>Nematocera</taxon>
        <taxon>Culicoidea</taxon>
        <taxon>Culicidae</taxon>
        <taxon>Culicinae</taxon>
        <taxon>Culicini</taxon>
        <taxon>Culex</taxon>
        <taxon>Culex</taxon>
    </lineage>
</organism>
<dbReference type="Pfam" id="PF00135">
    <property type="entry name" value="COesterase"/>
    <property type="match status" value="1"/>
</dbReference>
<dbReference type="InterPro" id="IPR029058">
    <property type="entry name" value="AB_hydrolase_fold"/>
</dbReference>
<dbReference type="PANTHER" id="PTHR43903">
    <property type="entry name" value="NEUROLIGIN"/>
    <property type="match status" value="1"/>
</dbReference>
<dbReference type="InterPro" id="IPR051093">
    <property type="entry name" value="Neuroligin/BSAL"/>
</dbReference>
<dbReference type="InterPro" id="IPR002018">
    <property type="entry name" value="CarbesteraseB"/>
</dbReference>
<protein>
    <recommendedName>
        <fullName evidence="6">Carboxylesterase type B domain-containing protein</fullName>
    </recommendedName>
</protein>
<feature type="transmembrane region" description="Helical" evidence="5">
    <location>
        <begin position="47"/>
        <end position="67"/>
    </location>
</feature>
<keyword evidence="5" id="KW-1133">Transmembrane helix</keyword>
<evidence type="ECO:0000256" key="5">
    <source>
        <dbReference type="SAM" id="Phobius"/>
    </source>
</evidence>
<evidence type="ECO:0000256" key="3">
    <source>
        <dbReference type="ARBA" id="ARBA00023180"/>
    </source>
</evidence>
<dbReference type="Gene3D" id="3.40.50.1820">
    <property type="entry name" value="alpha/beta hydrolase"/>
    <property type="match status" value="1"/>
</dbReference>
<name>A0ABD1DDB2_CULPP</name>
<comment type="caution">
    <text evidence="7">The sequence shown here is derived from an EMBL/GenBank/DDBJ whole genome shotgun (WGS) entry which is preliminary data.</text>
</comment>
<accession>A0ABD1DDB2</accession>
<dbReference type="AlphaFoldDB" id="A0ABD1DDB2"/>
<dbReference type="PROSITE" id="PS00941">
    <property type="entry name" value="CARBOXYLESTERASE_B_2"/>
    <property type="match status" value="1"/>
</dbReference>
<feature type="compositionally biased region" description="Gly residues" evidence="4">
    <location>
        <begin position="23"/>
        <end position="36"/>
    </location>
</feature>
<dbReference type="Proteomes" id="UP001562425">
    <property type="component" value="Unassembled WGS sequence"/>
</dbReference>
<dbReference type="InterPro" id="IPR019819">
    <property type="entry name" value="Carboxylesterase_B_CS"/>
</dbReference>
<reference evidence="7 8" key="1">
    <citation type="submission" date="2024-05" db="EMBL/GenBank/DDBJ databases">
        <title>Culex pipiens pipiens assembly and annotation.</title>
        <authorList>
            <person name="Alout H."/>
            <person name="Durand T."/>
        </authorList>
    </citation>
    <scope>NUCLEOTIDE SEQUENCE [LARGE SCALE GENOMIC DNA]</scope>
    <source>
        <strain evidence="7">HA-2024</strain>
        <tissue evidence="7">Whole body</tissue>
    </source>
</reference>
<evidence type="ECO:0000256" key="1">
    <source>
        <dbReference type="ARBA" id="ARBA00005964"/>
    </source>
</evidence>
<dbReference type="EMBL" id="JBEHCU010006194">
    <property type="protein sequence ID" value="KAL1397659.1"/>
    <property type="molecule type" value="Genomic_DNA"/>
</dbReference>
<evidence type="ECO:0000256" key="4">
    <source>
        <dbReference type="SAM" id="MobiDB-lite"/>
    </source>
</evidence>
<evidence type="ECO:0000256" key="2">
    <source>
        <dbReference type="ARBA" id="ARBA00022729"/>
    </source>
</evidence>
<evidence type="ECO:0000313" key="8">
    <source>
        <dbReference type="Proteomes" id="UP001562425"/>
    </source>
</evidence>
<keyword evidence="8" id="KW-1185">Reference proteome</keyword>
<sequence length="200" mass="21581">MRAHDGPTIITNDDHHRCRPGQQLGGGRGGEEGSGVGRTKRTSLGSLAVSVATVVLVTTFLVVPVGAGPRYSSRIVETKSGAIRGVILELNSKYLEPVEVFKAVPYAAPPVENLRYEPPQKLPPWKGTKLADTFGPVCPQNFPDISNRTVALASMPKGRYQHLKRLQPLLANQSEDCLTLNIYVPGSGKFDEALSRIPGK</sequence>
<keyword evidence="5" id="KW-0812">Transmembrane</keyword>
<keyword evidence="3" id="KW-0325">Glycoprotein</keyword>
<evidence type="ECO:0000259" key="6">
    <source>
        <dbReference type="Pfam" id="PF00135"/>
    </source>
</evidence>
<feature type="region of interest" description="Disordered" evidence="4">
    <location>
        <begin position="1"/>
        <end position="39"/>
    </location>
</feature>
<keyword evidence="2" id="KW-0732">Signal</keyword>
<keyword evidence="5" id="KW-0472">Membrane</keyword>
<comment type="similarity">
    <text evidence="1">Belongs to the type-B carboxylesterase/lipase family.</text>
</comment>
<gene>
    <name evidence="7" type="ORF">pipiens_009596</name>
</gene>
<feature type="domain" description="Carboxylesterase type B" evidence="6">
    <location>
        <begin position="73"/>
        <end position="187"/>
    </location>
</feature>
<evidence type="ECO:0000313" key="7">
    <source>
        <dbReference type="EMBL" id="KAL1397659.1"/>
    </source>
</evidence>